<dbReference type="Proteomes" id="UP000824140">
    <property type="component" value="Unassembled WGS sequence"/>
</dbReference>
<dbReference type="EMBL" id="DVJN01000190">
    <property type="protein sequence ID" value="HIS93278.1"/>
    <property type="molecule type" value="Genomic_DNA"/>
</dbReference>
<evidence type="ECO:0000313" key="3">
    <source>
        <dbReference type="Proteomes" id="UP000824140"/>
    </source>
</evidence>
<name>A0A9D1G1Y5_9FIRM</name>
<reference evidence="2" key="1">
    <citation type="submission" date="2020-10" db="EMBL/GenBank/DDBJ databases">
        <authorList>
            <person name="Gilroy R."/>
        </authorList>
    </citation>
    <scope>NUCLEOTIDE SEQUENCE</scope>
    <source>
        <strain evidence="2">13766</strain>
    </source>
</reference>
<accession>A0A9D1G1Y5</accession>
<sequence length="359" mass="37549">MKKVLSIAVALLLAAVPALAQRDETIYATLSPTGDVLSVEAGVRVTGEAGEYTETGDYTSLEALSGQASYADGVVTCQLEEGQAVYFAGTMDAPTLPWTVSITTSAETGASGPVDIDIRVAPNPDCADAYYAENLALQMTLSVDLDSASIVDCAGATPTVTGSTATLAWIGLPGGELNAHLSLETESFALGDIQIAAMPMSLGAMLGDFDISQLTDGGTQLTEGMQALADGLNSFEITPQQQAMIENFATMETEDPDAQLMQALLNQFLPMLDSLGTLKDGVAQLNEGLSQYVGGINGAMETLLRDPEAPRSFAGAESTDSIQFVLRVPAQALPVAEEAPVEEEEDEGVWDRILHLFGG</sequence>
<keyword evidence="1" id="KW-0732">Signal</keyword>
<reference evidence="2" key="2">
    <citation type="journal article" date="2021" name="PeerJ">
        <title>Extensive microbial diversity within the chicken gut microbiome revealed by metagenomics and culture.</title>
        <authorList>
            <person name="Gilroy R."/>
            <person name="Ravi A."/>
            <person name="Getino M."/>
            <person name="Pursley I."/>
            <person name="Horton D.L."/>
            <person name="Alikhan N.F."/>
            <person name="Baker D."/>
            <person name="Gharbi K."/>
            <person name="Hall N."/>
            <person name="Watson M."/>
            <person name="Adriaenssens E.M."/>
            <person name="Foster-Nyarko E."/>
            <person name="Jarju S."/>
            <person name="Secka A."/>
            <person name="Antonio M."/>
            <person name="Oren A."/>
            <person name="Chaudhuri R.R."/>
            <person name="La Ragione R."/>
            <person name="Hildebrand F."/>
            <person name="Pallen M.J."/>
        </authorList>
    </citation>
    <scope>NUCLEOTIDE SEQUENCE</scope>
    <source>
        <strain evidence="2">13766</strain>
    </source>
</reference>
<gene>
    <name evidence="2" type="ORF">IAA84_09710</name>
</gene>
<feature type="signal peptide" evidence="1">
    <location>
        <begin position="1"/>
        <end position="20"/>
    </location>
</feature>
<dbReference type="AlphaFoldDB" id="A0A9D1G1Y5"/>
<evidence type="ECO:0000313" key="2">
    <source>
        <dbReference type="EMBL" id="HIS93278.1"/>
    </source>
</evidence>
<feature type="chain" id="PRO_5039160153" evidence="1">
    <location>
        <begin position="21"/>
        <end position="359"/>
    </location>
</feature>
<evidence type="ECO:0000256" key="1">
    <source>
        <dbReference type="SAM" id="SignalP"/>
    </source>
</evidence>
<organism evidence="2 3">
    <name type="scientific">Candidatus Alectryocaccomicrobium excrementavium</name>
    <dbReference type="NCBI Taxonomy" id="2840668"/>
    <lineage>
        <taxon>Bacteria</taxon>
        <taxon>Bacillati</taxon>
        <taxon>Bacillota</taxon>
        <taxon>Clostridia</taxon>
        <taxon>Candidatus Alectryocaccomicrobium</taxon>
    </lineage>
</organism>
<comment type="caution">
    <text evidence="2">The sequence shown here is derived from an EMBL/GenBank/DDBJ whole genome shotgun (WGS) entry which is preliminary data.</text>
</comment>
<protein>
    <submittedName>
        <fullName evidence="2">Uncharacterized protein</fullName>
    </submittedName>
</protein>
<proteinExistence type="predicted"/>